<organism evidence="2 3">
    <name type="scientific">Dipteronia dyeriana</name>
    <dbReference type="NCBI Taxonomy" id="168575"/>
    <lineage>
        <taxon>Eukaryota</taxon>
        <taxon>Viridiplantae</taxon>
        <taxon>Streptophyta</taxon>
        <taxon>Embryophyta</taxon>
        <taxon>Tracheophyta</taxon>
        <taxon>Spermatophyta</taxon>
        <taxon>Magnoliopsida</taxon>
        <taxon>eudicotyledons</taxon>
        <taxon>Gunneridae</taxon>
        <taxon>Pentapetalae</taxon>
        <taxon>rosids</taxon>
        <taxon>malvids</taxon>
        <taxon>Sapindales</taxon>
        <taxon>Sapindaceae</taxon>
        <taxon>Hippocastanoideae</taxon>
        <taxon>Acereae</taxon>
        <taxon>Dipteronia</taxon>
    </lineage>
</organism>
<dbReference type="Proteomes" id="UP001280121">
    <property type="component" value="Unassembled WGS sequence"/>
</dbReference>
<protein>
    <recommendedName>
        <fullName evidence="4">Reverse transcriptase domain-containing protein</fullName>
    </recommendedName>
</protein>
<accession>A0AAD9X765</accession>
<dbReference type="PANTHER" id="PTHR33116:SF75">
    <property type="entry name" value="RIBONUCLEASE H PROTEIN"/>
    <property type="match status" value="1"/>
</dbReference>
<evidence type="ECO:0008006" key="4">
    <source>
        <dbReference type="Google" id="ProtNLM"/>
    </source>
</evidence>
<evidence type="ECO:0000313" key="2">
    <source>
        <dbReference type="EMBL" id="KAK2654064.1"/>
    </source>
</evidence>
<evidence type="ECO:0000313" key="3">
    <source>
        <dbReference type="Proteomes" id="UP001280121"/>
    </source>
</evidence>
<reference evidence="2" key="1">
    <citation type="journal article" date="2023" name="Plant J.">
        <title>Genome sequences and population genomics provide insights into the demographic history, inbreeding, and mutation load of two 'living fossil' tree species of Dipteronia.</title>
        <authorList>
            <person name="Feng Y."/>
            <person name="Comes H.P."/>
            <person name="Chen J."/>
            <person name="Zhu S."/>
            <person name="Lu R."/>
            <person name="Zhang X."/>
            <person name="Li P."/>
            <person name="Qiu J."/>
            <person name="Olsen K.M."/>
            <person name="Qiu Y."/>
        </authorList>
    </citation>
    <scope>NUCLEOTIDE SEQUENCE</scope>
    <source>
        <strain evidence="2">KIB01</strain>
    </source>
</reference>
<keyword evidence="1" id="KW-0812">Transmembrane</keyword>
<dbReference type="AlphaFoldDB" id="A0AAD9X765"/>
<name>A0AAD9X765_9ROSI</name>
<dbReference type="PANTHER" id="PTHR33116">
    <property type="entry name" value="REVERSE TRANSCRIPTASE ZINC-BINDING DOMAIN-CONTAINING PROTEIN-RELATED-RELATED"/>
    <property type="match status" value="1"/>
</dbReference>
<proteinExistence type="predicted"/>
<evidence type="ECO:0000256" key="1">
    <source>
        <dbReference type="SAM" id="Phobius"/>
    </source>
</evidence>
<keyword evidence="1" id="KW-0472">Membrane</keyword>
<feature type="transmembrane region" description="Helical" evidence="1">
    <location>
        <begin position="107"/>
        <end position="129"/>
    </location>
</feature>
<comment type="caution">
    <text evidence="2">The sequence shown here is derived from an EMBL/GenBank/DDBJ whole genome shotgun (WGS) entry which is preliminary data.</text>
</comment>
<dbReference type="EMBL" id="JANJYI010000004">
    <property type="protein sequence ID" value="KAK2654064.1"/>
    <property type="molecule type" value="Genomic_DNA"/>
</dbReference>
<keyword evidence="1" id="KW-1133">Transmembrane helix</keyword>
<keyword evidence="3" id="KW-1185">Reference proteome</keyword>
<sequence>MNHLTLVDDTIIFIEANVESMLNVRRILRCFEIGSGFKINFHKSGVVKVGKGSCAVDMWVELFRCKQVSRPIIFLWLPFRGNSSSIGFWETMLEKFRSRLVSWKMHFISKVGCLVLIKSVLASLTTYFLSVFKIMKVVAMTIEKLQRDFFWGIKRDMRNIHLVYWPSFCKNC</sequence>
<gene>
    <name evidence="2" type="ORF">Ddye_013920</name>
</gene>